<organism evidence="1 2">
    <name type="scientific">Mucilaginibacter jinjuensis</name>
    <dbReference type="NCBI Taxonomy" id="1176721"/>
    <lineage>
        <taxon>Bacteria</taxon>
        <taxon>Pseudomonadati</taxon>
        <taxon>Bacteroidota</taxon>
        <taxon>Sphingobacteriia</taxon>
        <taxon>Sphingobacteriales</taxon>
        <taxon>Sphingobacteriaceae</taxon>
        <taxon>Mucilaginibacter</taxon>
    </lineage>
</organism>
<dbReference type="RefSeq" id="WP_273629608.1">
    <property type="nucleotide sequence ID" value="NZ_CP117167.1"/>
</dbReference>
<keyword evidence="2" id="KW-1185">Reference proteome</keyword>
<sequence length="144" mass="15935">MLFDPENPINKLCAEGMMAEGEADPEKAANLFQQAWHEATEAVEKLTAAHYLARHQNNVADKLKWDEIALSFALSISGEEIKSVFPSLYLNIGKCHEDLGNFAKAFENYLSASNFTQYLPDDGFGNMLKAGINKGIERVQPNVG</sequence>
<accession>A0ABY7T869</accession>
<evidence type="ECO:0008006" key="3">
    <source>
        <dbReference type="Google" id="ProtNLM"/>
    </source>
</evidence>
<dbReference type="SUPFAM" id="SSF48452">
    <property type="entry name" value="TPR-like"/>
    <property type="match status" value="1"/>
</dbReference>
<name>A0ABY7T869_9SPHI</name>
<dbReference type="Gene3D" id="1.25.40.10">
    <property type="entry name" value="Tetratricopeptide repeat domain"/>
    <property type="match status" value="1"/>
</dbReference>
<evidence type="ECO:0000313" key="1">
    <source>
        <dbReference type="EMBL" id="WCT11422.1"/>
    </source>
</evidence>
<dbReference type="Proteomes" id="UP001216139">
    <property type="component" value="Chromosome"/>
</dbReference>
<dbReference type="InterPro" id="IPR011990">
    <property type="entry name" value="TPR-like_helical_dom_sf"/>
</dbReference>
<gene>
    <name evidence="1" type="ORF">PQO05_22030</name>
</gene>
<dbReference type="EMBL" id="CP117167">
    <property type="protein sequence ID" value="WCT11422.1"/>
    <property type="molecule type" value="Genomic_DNA"/>
</dbReference>
<proteinExistence type="predicted"/>
<protein>
    <recommendedName>
        <fullName evidence="3">rRNA adenine methyltransferase</fullName>
    </recommendedName>
</protein>
<evidence type="ECO:0000313" key="2">
    <source>
        <dbReference type="Proteomes" id="UP001216139"/>
    </source>
</evidence>
<reference evidence="1 2" key="1">
    <citation type="submission" date="2023-02" db="EMBL/GenBank/DDBJ databases">
        <title>Genome sequence of Mucilaginibacter jinjuensis strain KACC 16571.</title>
        <authorList>
            <person name="Kim S."/>
            <person name="Heo J."/>
            <person name="Kwon S.-W."/>
        </authorList>
    </citation>
    <scope>NUCLEOTIDE SEQUENCE [LARGE SCALE GENOMIC DNA]</scope>
    <source>
        <strain evidence="1 2">KACC 16571</strain>
    </source>
</reference>